<dbReference type="Gene3D" id="3.90.79.10">
    <property type="entry name" value="Nucleoside Triphosphate Pyrophosphohydrolase"/>
    <property type="match status" value="1"/>
</dbReference>
<proteinExistence type="predicted"/>
<reference evidence="4 5" key="1">
    <citation type="submission" date="2018-10" db="EMBL/GenBank/DDBJ databases">
        <title>Isolation from soil.</title>
        <authorList>
            <person name="Hu J."/>
        </authorList>
    </citation>
    <scope>NUCLEOTIDE SEQUENCE [LARGE SCALE GENOMIC DNA]</scope>
    <source>
        <strain evidence="4 5">NEAU-Ht49</strain>
    </source>
</reference>
<gene>
    <name evidence="4" type="ORF">EBO15_35760</name>
</gene>
<keyword evidence="5" id="KW-1185">Reference proteome</keyword>
<organism evidence="4 5">
    <name type="scientific">Actinomadura harenae</name>
    <dbReference type="NCBI Taxonomy" id="2483351"/>
    <lineage>
        <taxon>Bacteria</taxon>
        <taxon>Bacillati</taxon>
        <taxon>Actinomycetota</taxon>
        <taxon>Actinomycetes</taxon>
        <taxon>Streptosporangiales</taxon>
        <taxon>Thermomonosporaceae</taxon>
        <taxon>Actinomadura</taxon>
    </lineage>
</organism>
<dbReference type="SUPFAM" id="SSF55811">
    <property type="entry name" value="Nudix"/>
    <property type="match status" value="1"/>
</dbReference>
<dbReference type="PROSITE" id="PS51462">
    <property type="entry name" value="NUDIX"/>
    <property type="match status" value="1"/>
</dbReference>
<evidence type="ECO:0000313" key="5">
    <source>
        <dbReference type="Proteomes" id="UP000282674"/>
    </source>
</evidence>
<dbReference type="GO" id="GO:0016787">
    <property type="term" value="F:hydrolase activity"/>
    <property type="evidence" value="ECO:0007669"/>
    <property type="project" value="UniProtKB-KW"/>
</dbReference>
<name>A0A3M2LJ65_9ACTN</name>
<evidence type="ECO:0000256" key="1">
    <source>
        <dbReference type="ARBA" id="ARBA00022801"/>
    </source>
</evidence>
<dbReference type="InterPro" id="IPR000086">
    <property type="entry name" value="NUDIX_hydrolase_dom"/>
</dbReference>
<sequence>MWERSSGRVRGDVPPISRRHRPGDREPSDLASNFAGAAHFTDQDGNPLVLRSAQKAEAWQLPGGNVDHGDSTPFAAAVRECREETGIVYTGAPSLLLTHFLGPDAGWPCAKVGFVFDGGVLTAGDLDRIVLDPAEHSGWLVQPLHEWRTTMSSRLYARVAALAEARSTSRAALLTEPGVPM</sequence>
<comment type="caution">
    <text evidence="4">The sequence shown here is derived from an EMBL/GenBank/DDBJ whole genome shotgun (WGS) entry which is preliminary data.</text>
</comment>
<dbReference type="InterPro" id="IPR015797">
    <property type="entry name" value="NUDIX_hydrolase-like_dom_sf"/>
</dbReference>
<dbReference type="Pfam" id="PF00293">
    <property type="entry name" value="NUDIX"/>
    <property type="match status" value="1"/>
</dbReference>
<feature type="domain" description="Nudix hydrolase" evidence="3">
    <location>
        <begin position="29"/>
        <end position="164"/>
    </location>
</feature>
<feature type="region of interest" description="Disordered" evidence="2">
    <location>
        <begin position="1"/>
        <end position="31"/>
    </location>
</feature>
<dbReference type="PRINTS" id="PR00502">
    <property type="entry name" value="NUDIXFAMILY"/>
</dbReference>
<feature type="compositionally biased region" description="Basic and acidic residues" evidence="2">
    <location>
        <begin position="1"/>
        <end position="11"/>
    </location>
</feature>
<evidence type="ECO:0000256" key="2">
    <source>
        <dbReference type="SAM" id="MobiDB-lite"/>
    </source>
</evidence>
<evidence type="ECO:0000259" key="3">
    <source>
        <dbReference type="PROSITE" id="PS51462"/>
    </source>
</evidence>
<protein>
    <submittedName>
        <fullName evidence="4">NUDIX hydrolase</fullName>
    </submittedName>
</protein>
<evidence type="ECO:0000313" key="4">
    <source>
        <dbReference type="EMBL" id="RMI37519.1"/>
    </source>
</evidence>
<keyword evidence="1 4" id="KW-0378">Hydrolase</keyword>
<accession>A0A3M2LJ65</accession>
<dbReference type="EMBL" id="RFFG01000105">
    <property type="protein sequence ID" value="RMI37519.1"/>
    <property type="molecule type" value="Genomic_DNA"/>
</dbReference>
<dbReference type="InterPro" id="IPR020476">
    <property type="entry name" value="Nudix_hydrolase"/>
</dbReference>
<dbReference type="RefSeq" id="WP_122198896.1">
    <property type="nucleotide sequence ID" value="NZ_RFFG01000105.1"/>
</dbReference>
<dbReference type="AlphaFoldDB" id="A0A3M2LJ65"/>
<dbReference type="Proteomes" id="UP000282674">
    <property type="component" value="Unassembled WGS sequence"/>
</dbReference>